<comment type="caution">
    <text evidence="2">The sequence shown here is derived from an EMBL/GenBank/DDBJ whole genome shotgun (WGS) entry which is preliminary data.</text>
</comment>
<feature type="region of interest" description="Disordered" evidence="1">
    <location>
        <begin position="1"/>
        <end position="23"/>
    </location>
</feature>
<dbReference type="CDD" id="cd22893">
    <property type="entry name" value="PlcA-like"/>
    <property type="match status" value="1"/>
</dbReference>
<evidence type="ECO:0000313" key="3">
    <source>
        <dbReference type="Proteomes" id="UP000799441"/>
    </source>
</evidence>
<protein>
    <submittedName>
        <fullName evidence="2">Uncharacterized protein</fullName>
    </submittedName>
</protein>
<evidence type="ECO:0000256" key="1">
    <source>
        <dbReference type="SAM" id="MobiDB-lite"/>
    </source>
</evidence>
<dbReference type="OrthoDB" id="4330301at2759"/>
<dbReference type="EMBL" id="MU003790">
    <property type="protein sequence ID" value="KAF2721427.1"/>
    <property type="molecule type" value="Genomic_DNA"/>
</dbReference>
<reference evidence="2" key="1">
    <citation type="journal article" date="2020" name="Stud. Mycol.">
        <title>101 Dothideomycetes genomes: a test case for predicting lifestyles and emergence of pathogens.</title>
        <authorList>
            <person name="Haridas S."/>
            <person name="Albert R."/>
            <person name="Binder M."/>
            <person name="Bloem J."/>
            <person name="Labutti K."/>
            <person name="Salamov A."/>
            <person name="Andreopoulos B."/>
            <person name="Baker S."/>
            <person name="Barry K."/>
            <person name="Bills G."/>
            <person name="Bluhm B."/>
            <person name="Cannon C."/>
            <person name="Castanera R."/>
            <person name="Culley D."/>
            <person name="Daum C."/>
            <person name="Ezra D."/>
            <person name="Gonzalez J."/>
            <person name="Henrissat B."/>
            <person name="Kuo A."/>
            <person name="Liang C."/>
            <person name="Lipzen A."/>
            <person name="Lutzoni F."/>
            <person name="Magnuson J."/>
            <person name="Mondo S."/>
            <person name="Nolan M."/>
            <person name="Ohm R."/>
            <person name="Pangilinan J."/>
            <person name="Park H.-J."/>
            <person name="Ramirez L."/>
            <person name="Alfaro M."/>
            <person name="Sun H."/>
            <person name="Tritt A."/>
            <person name="Yoshinaga Y."/>
            <person name="Zwiers L.-H."/>
            <person name="Turgeon B."/>
            <person name="Goodwin S."/>
            <person name="Spatafora J."/>
            <person name="Crous P."/>
            <person name="Grigoriev I."/>
        </authorList>
    </citation>
    <scope>NUCLEOTIDE SEQUENCE</scope>
    <source>
        <strain evidence="2">CBS 116435</strain>
    </source>
</reference>
<sequence length="459" mass="51172">MSLDETSPVMVNGGPGQPISEKSTPALDELRSRINIKTLFMPGEHQTIGDSIRLQGHKGAFTIRDGLQLTYSQINVLAGDFFGTSNPITSGSGDKQKQQFFMDAYNTLAGAPSGIVRAKKFLELIHKEEEYVKNHPPAKSAYEKWGNSDFFDIENASKLLPNDPIGSIDYKTLLSLNVDHFQPYAREAYDVGHAKALEEAGKGNLERAYTINAFADHFLQDSFASGHFRVPRKELTTSYAKQVCANIMHNEDNANGLQVTAPLMASGTMAANISFLALGDDFLEEVTNRQNKKQCIAAVQASADEVYHAFNPSSSTKPPSPWQFAPTKDSFLSESNPCPMFSVQTVNGKSEVWMRKDLQDVNAPPPQPGKWEFETVVQHKVLYGPLKYLITNYVFDNWLNDEWRETLCWWSVAYARAPAAYYSATLIRWLEDQVKTSTTLPSWLRDGLVAILDTIASHL</sequence>
<proteinExistence type="predicted"/>
<accession>A0A9P4Q6D0</accession>
<organism evidence="2 3">
    <name type="scientific">Polychaeton citri CBS 116435</name>
    <dbReference type="NCBI Taxonomy" id="1314669"/>
    <lineage>
        <taxon>Eukaryota</taxon>
        <taxon>Fungi</taxon>
        <taxon>Dikarya</taxon>
        <taxon>Ascomycota</taxon>
        <taxon>Pezizomycotina</taxon>
        <taxon>Dothideomycetes</taxon>
        <taxon>Dothideomycetidae</taxon>
        <taxon>Capnodiales</taxon>
        <taxon>Capnodiaceae</taxon>
        <taxon>Polychaeton</taxon>
    </lineage>
</organism>
<dbReference type="Proteomes" id="UP000799441">
    <property type="component" value="Unassembled WGS sequence"/>
</dbReference>
<dbReference type="InterPro" id="IPR049756">
    <property type="entry name" value="PlcA-like_dom"/>
</dbReference>
<evidence type="ECO:0000313" key="2">
    <source>
        <dbReference type="EMBL" id="KAF2721427.1"/>
    </source>
</evidence>
<keyword evidence="3" id="KW-1185">Reference proteome</keyword>
<dbReference type="AlphaFoldDB" id="A0A9P4Q6D0"/>
<gene>
    <name evidence="2" type="ORF">K431DRAFT_70182</name>
</gene>
<name>A0A9P4Q6D0_9PEZI</name>